<dbReference type="SMR" id="Q54MS0"/>
<dbReference type="AlphaFoldDB" id="Q54MS0"/>
<organism evidence="1 2">
    <name type="scientific">Dictyostelium discoideum</name>
    <name type="common">Social amoeba</name>
    <dbReference type="NCBI Taxonomy" id="44689"/>
    <lineage>
        <taxon>Eukaryota</taxon>
        <taxon>Amoebozoa</taxon>
        <taxon>Evosea</taxon>
        <taxon>Eumycetozoa</taxon>
        <taxon>Dictyostelia</taxon>
        <taxon>Dictyosteliales</taxon>
        <taxon>Dictyosteliaceae</taxon>
        <taxon>Dictyostelium</taxon>
    </lineage>
</organism>
<dbReference type="KEGG" id="ddi:DDB_G0285701"/>
<proteinExistence type="predicted"/>
<sequence length="869" mass="102675">MDIDNEKSNKTYKLYKQVFNNKFLSNSIYRNVYKFNQQITDCYSHGRSLFKYCVNYQEATLDWIISNKKYSLLFDKIKSNHCFNKTELSFDHLIIVIKQIMNLENDCSANNNNNNNNSGENDKENKETNLELLKQFFKINSNNLFNIKLNHPNLTYYRDINLIEFAIHTQYNKIIFKNNGGDNDDDDYLDLSLKIGNLEIIKFIHKEMGITCFKDKLKALHFSLMSENRNKVVEYLLDEIKYQPPTLYSGIFDKFFENLIQLEFKLFKRLYQLGSPILYHSYAIPYLINEKFNDTLNDSKINFKNKLLDFIQCSIFVCSLGYFNDKFNKNIDYNSLLLKIEKILNSNNLETTSSSSSSSSSTIFSKFKNIFIDSTNNNNNKNNKNNNNNNNEIDYFIEKEIKRIFIFEFLVPLDFIKRDVLCMKVIDFAREYGEYNLLTSSLDKFKNQTSIVDICTSILKIANFNSDSKLINFLENNYFNHKELVSFLKINDKVDEDTSLVYYISNINNYYNFDNNNNNNTNINNNNNNKFENLFDTKKIKIQDQIQYLSIILKNSINSLIPNRVLLQHILLNNEIGIVFENIEQIMNVISGYNSKIWNEFSEISKKNLKSDNFEIVTPPLDRLFSAVLFVGNKELFKFIFRKYKDYFKWDSQIIGIKVVRSNDLDFIQFLFDNDIGNLKFSINFCTNRVSIKYMTETLGLYFSEDLLVSICENQNINNWNSNYIFNYILNFKINNLNHYQYVVIPQTMKNYKYCKSIEINICNGSLLSERVKIINNSTHFNRDTMEKWFFENTRNIAKIIALGNYYHLVDLLNEIEQYSNSFVGCNPKYIFKRSYNIAHVGIEYNPKIKNIIKSILESLNQISNIQSW</sequence>
<dbReference type="PaxDb" id="44689-DDB0186666"/>
<gene>
    <name evidence="1" type="ORF">DDB_G0285701</name>
</gene>
<name>Q54MS0_DICDI</name>
<dbReference type="PANTHER" id="PTHR32052">
    <property type="entry name" value="ANKYRIN REPEAT-CONTAINING PROTEIN"/>
    <property type="match status" value="1"/>
</dbReference>
<dbReference type="HOGENOM" id="CLU_339024_0_0_1"/>
<dbReference type="EMBL" id="AAFI02000079">
    <property type="protein sequence ID" value="EAL64688.1"/>
    <property type="molecule type" value="Genomic_DNA"/>
</dbReference>
<dbReference type="FunCoup" id="Q54MS0">
    <property type="interactions" value="1"/>
</dbReference>
<dbReference type="GeneID" id="8625271"/>
<dbReference type="RefSeq" id="XP_638223.1">
    <property type="nucleotide sequence ID" value="XM_633131.1"/>
</dbReference>
<dbReference type="PhylomeDB" id="Q54MS0"/>
<keyword evidence="2" id="KW-1185">Reference proteome</keyword>
<dbReference type="InParanoid" id="Q54MS0"/>
<evidence type="ECO:0000313" key="2">
    <source>
        <dbReference type="Proteomes" id="UP000002195"/>
    </source>
</evidence>
<reference evidence="1 2" key="1">
    <citation type="journal article" date="2005" name="Nature">
        <title>The genome of the social amoeba Dictyostelium discoideum.</title>
        <authorList>
            <consortium name="The Dictyostelium discoideum Sequencing Consortium"/>
            <person name="Eichinger L."/>
            <person name="Pachebat J.A."/>
            <person name="Glockner G."/>
            <person name="Rajandream M.A."/>
            <person name="Sucgang R."/>
            <person name="Berriman M."/>
            <person name="Song J."/>
            <person name="Olsen R."/>
            <person name="Szafranski K."/>
            <person name="Xu Q."/>
            <person name="Tunggal B."/>
            <person name="Kummerfeld S."/>
            <person name="Madera M."/>
            <person name="Konfortov B.A."/>
            <person name="Rivero F."/>
            <person name="Bankier A.T."/>
            <person name="Lehmann R."/>
            <person name="Hamlin N."/>
            <person name="Davies R."/>
            <person name="Gaudet P."/>
            <person name="Fey P."/>
            <person name="Pilcher K."/>
            <person name="Chen G."/>
            <person name="Saunders D."/>
            <person name="Sodergren E."/>
            <person name="Davis P."/>
            <person name="Kerhornou A."/>
            <person name="Nie X."/>
            <person name="Hall N."/>
            <person name="Anjard C."/>
            <person name="Hemphill L."/>
            <person name="Bason N."/>
            <person name="Farbrother P."/>
            <person name="Desany B."/>
            <person name="Just E."/>
            <person name="Morio T."/>
            <person name="Rost R."/>
            <person name="Churcher C."/>
            <person name="Cooper J."/>
            <person name="Haydock S."/>
            <person name="van Driessche N."/>
            <person name="Cronin A."/>
            <person name="Goodhead I."/>
            <person name="Muzny D."/>
            <person name="Mourier T."/>
            <person name="Pain A."/>
            <person name="Lu M."/>
            <person name="Harper D."/>
            <person name="Lindsay R."/>
            <person name="Hauser H."/>
            <person name="James K."/>
            <person name="Quiles M."/>
            <person name="Madan Babu M."/>
            <person name="Saito T."/>
            <person name="Buchrieser C."/>
            <person name="Wardroper A."/>
            <person name="Felder M."/>
            <person name="Thangavelu M."/>
            <person name="Johnson D."/>
            <person name="Knights A."/>
            <person name="Loulseged H."/>
            <person name="Mungall K."/>
            <person name="Oliver K."/>
            <person name="Price C."/>
            <person name="Quail M.A."/>
            <person name="Urushihara H."/>
            <person name="Hernandez J."/>
            <person name="Rabbinowitsch E."/>
            <person name="Steffen D."/>
            <person name="Sanders M."/>
            <person name="Ma J."/>
            <person name="Kohara Y."/>
            <person name="Sharp S."/>
            <person name="Simmonds M."/>
            <person name="Spiegler S."/>
            <person name="Tivey A."/>
            <person name="Sugano S."/>
            <person name="White B."/>
            <person name="Walker D."/>
            <person name="Woodward J."/>
            <person name="Winckler T."/>
            <person name="Tanaka Y."/>
            <person name="Shaulsky G."/>
            <person name="Schleicher M."/>
            <person name="Weinstock G."/>
            <person name="Rosenthal A."/>
            <person name="Cox E.C."/>
            <person name="Chisholm R.L."/>
            <person name="Gibbs R."/>
            <person name="Loomis W.F."/>
            <person name="Platzer M."/>
            <person name="Kay R.R."/>
            <person name="Williams J."/>
            <person name="Dear P.H."/>
            <person name="Noegel A.A."/>
            <person name="Barrell B."/>
            <person name="Kuspa A."/>
        </authorList>
    </citation>
    <scope>NUCLEOTIDE SEQUENCE [LARGE SCALE GENOMIC DNA]</scope>
    <source>
        <strain evidence="1 2">AX4</strain>
    </source>
</reference>
<evidence type="ECO:0000313" key="1">
    <source>
        <dbReference type="EMBL" id="EAL64688.1"/>
    </source>
</evidence>
<dbReference type="dictyBase" id="DDB_G0285701"/>
<accession>Q54MS0</accession>
<comment type="caution">
    <text evidence="1">The sequence shown here is derived from an EMBL/GenBank/DDBJ whole genome shotgun (WGS) entry which is preliminary data.</text>
</comment>
<dbReference type="VEuPathDB" id="AmoebaDB:DDB_G0285701"/>
<dbReference type="PANTHER" id="PTHR32052:SF10">
    <property type="entry name" value="ANKYRIN REPEAT-CONTAINING PROTEIN"/>
    <property type="match status" value="1"/>
</dbReference>
<protein>
    <submittedName>
        <fullName evidence="1">Uncharacterized protein</fullName>
    </submittedName>
</protein>
<dbReference type="Proteomes" id="UP000002195">
    <property type="component" value="Unassembled WGS sequence"/>
</dbReference>